<sequence length="207" mass="24073">MLGLNKKELAVLKRLTTPMKIQAFLDSFPFNHEKTGETYMSPRRVLKAKKMHCLEGALVAGVALWLRGEEPWLVDLKAPGDLDHVIALYQRNGYWGAISKTNHSVLRWRDPIYKTVRELVLSYFHEYSDDQTGRKTLRAYSAPFNLKKLGEDWITAEKELFFIAQTLDERKHFSLVPKKNLRLIRSADKMERRAGQLIEWSKTNPKT</sequence>
<dbReference type="EMBL" id="MHTH01000006">
    <property type="protein sequence ID" value="OHA59052.1"/>
    <property type="molecule type" value="Genomic_DNA"/>
</dbReference>
<accession>A0A1G2QGC7</accession>
<comment type="caution">
    <text evidence="1">The sequence shown here is derived from an EMBL/GenBank/DDBJ whole genome shotgun (WGS) entry which is preliminary data.</text>
</comment>
<reference evidence="1 2" key="1">
    <citation type="journal article" date="2016" name="Nat. Commun.">
        <title>Thousands of microbial genomes shed light on interconnected biogeochemical processes in an aquifer system.</title>
        <authorList>
            <person name="Anantharaman K."/>
            <person name="Brown C.T."/>
            <person name="Hug L.A."/>
            <person name="Sharon I."/>
            <person name="Castelle C.J."/>
            <person name="Probst A.J."/>
            <person name="Thomas B.C."/>
            <person name="Singh A."/>
            <person name="Wilkins M.J."/>
            <person name="Karaoz U."/>
            <person name="Brodie E.L."/>
            <person name="Williams K.H."/>
            <person name="Hubbard S.S."/>
            <person name="Banfield J.F."/>
        </authorList>
    </citation>
    <scope>NUCLEOTIDE SEQUENCE [LARGE SCALE GENOMIC DNA]</scope>
</reference>
<dbReference type="Proteomes" id="UP000176222">
    <property type="component" value="Unassembled WGS sequence"/>
</dbReference>
<name>A0A1G2QGC7_9BACT</name>
<proteinExistence type="predicted"/>
<gene>
    <name evidence="1" type="ORF">A2370_00845</name>
</gene>
<protein>
    <submittedName>
        <fullName evidence="1">Uncharacterized protein</fullName>
    </submittedName>
</protein>
<evidence type="ECO:0000313" key="2">
    <source>
        <dbReference type="Proteomes" id="UP000176222"/>
    </source>
</evidence>
<dbReference type="AlphaFoldDB" id="A0A1G2QGC7"/>
<dbReference type="STRING" id="1802436.A2370_00845"/>
<organism evidence="1 2">
    <name type="scientific">Candidatus Vogelbacteria bacterium RIFOXYB1_FULL_42_16</name>
    <dbReference type="NCBI Taxonomy" id="1802436"/>
    <lineage>
        <taxon>Bacteria</taxon>
        <taxon>Candidatus Vogeliibacteriota</taxon>
    </lineage>
</organism>
<evidence type="ECO:0000313" key="1">
    <source>
        <dbReference type="EMBL" id="OHA59052.1"/>
    </source>
</evidence>